<organism evidence="1 2">
    <name type="scientific">Cirrhinus mrigala</name>
    <name type="common">Mrigala</name>
    <dbReference type="NCBI Taxonomy" id="683832"/>
    <lineage>
        <taxon>Eukaryota</taxon>
        <taxon>Metazoa</taxon>
        <taxon>Chordata</taxon>
        <taxon>Craniata</taxon>
        <taxon>Vertebrata</taxon>
        <taxon>Euteleostomi</taxon>
        <taxon>Actinopterygii</taxon>
        <taxon>Neopterygii</taxon>
        <taxon>Teleostei</taxon>
        <taxon>Ostariophysi</taxon>
        <taxon>Cypriniformes</taxon>
        <taxon>Cyprinidae</taxon>
        <taxon>Labeoninae</taxon>
        <taxon>Labeonini</taxon>
        <taxon>Cirrhinus</taxon>
    </lineage>
</organism>
<feature type="non-terminal residue" evidence="1">
    <location>
        <position position="1"/>
    </location>
</feature>
<accession>A0ABD0NYN1</accession>
<comment type="caution">
    <text evidence="1">The sequence shown here is derived from an EMBL/GenBank/DDBJ whole genome shotgun (WGS) entry which is preliminary data.</text>
</comment>
<dbReference type="EMBL" id="JAMKFB020000019">
    <property type="protein sequence ID" value="KAL0165633.1"/>
    <property type="molecule type" value="Genomic_DNA"/>
</dbReference>
<dbReference type="Proteomes" id="UP001529510">
    <property type="component" value="Unassembled WGS sequence"/>
</dbReference>
<protein>
    <submittedName>
        <fullName evidence="1">Uncharacterized protein</fullName>
    </submittedName>
</protein>
<evidence type="ECO:0000313" key="1">
    <source>
        <dbReference type="EMBL" id="KAL0165633.1"/>
    </source>
</evidence>
<feature type="non-terminal residue" evidence="1">
    <location>
        <position position="51"/>
    </location>
</feature>
<gene>
    <name evidence="1" type="ORF">M9458_037477</name>
</gene>
<evidence type="ECO:0000313" key="2">
    <source>
        <dbReference type="Proteomes" id="UP001529510"/>
    </source>
</evidence>
<name>A0ABD0NYN1_CIRMR</name>
<reference evidence="1 2" key="1">
    <citation type="submission" date="2024-05" db="EMBL/GenBank/DDBJ databases">
        <title>Genome sequencing and assembly of Indian major carp, Cirrhinus mrigala (Hamilton, 1822).</title>
        <authorList>
            <person name="Mohindra V."/>
            <person name="Chowdhury L.M."/>
            <person name="Lal K."/>
            <person name="Jena J.K."/>
        </authorList>
    </citation>
    <scope>NUCLEOTIDE SEQUENCE [LARGE SCALE GENOMIC DNA]</scope>
    <source>
        <strain evidence="1">CM1030</strain>
        <tissue evidence="1">Blood</tissue>
    </source>
</reference>
<dbReference type="AlphaFoldDB" id="A0ABD0NYN1"/>
<sequence>DITVMQSIDLMAFASSNKHDSTVTLQCTIRGFAGVKRKMDKLCLFGKKMMK</sequence>
<keyword evidence="2" id="KW-1185">Reference proteome</keyword>
<proteinExistence type="predicted"/>